<dbReference type="RefSeq" id="WP_345265770.1">
    <property type="nucleotide sequence ID" value="NZ_BAABIM010000002.1"/>
</dbReference>
<name>A0ABP8W9V9_9ACTN</name>
<evidence type="ECO:0000313" key="2">
    <source>
        <dbReference type="EMBL" id="GAA4684557.1"/>
    </source>
</evidence>
<gene>
    <name evidence="2" type="ORF">GCM10023226_22460</name>
</gene>
<evidence type="ECO:0000256" key="1">
    <source>
        <dbReference type="SAM" id="MobiDB-lite"/>
    </source>
</evidence>
<evidence type="ECO:0000313" key="3">
    <source>
        <dbReference type="Proteomes" id="UP001500621"/>
    </source>
</evidence>
<accession>A0ABP8W9V9</accession>
<organism evidence="2 3">
    <name type="scientific">Nocardioides nanhaiensis</name>
    <dbReference type="NCBI Taxonomy" id="1476871"/>
    <lineage>
        <taxon>Bacteria</taxon>
        <taxon>Bacillati</taxon>
        <taxon>Actinomycetota</taxon>
        <taxon>Actinomycetes</taxon>
        <taxon>Propionibacteriales</taxon>
        <taxon>Nocardioidaceae</taxon>
        <taxon>Nocardioides</taxon>
    </lineage>
</organism>
<dbReference type="Proteomes" id="UP001500621">
    <property type="component" value="Unassembled WGS sequence"/>
</dbReference>
<keyword evidence="3" id="KW-1185">Reference proteome</keyword>
<reference evidence="3" key="1">
    <citation type="journal article" date="2019" name="Int. J. Syst. Evol. Microbiol.">
        <title>The Global Catalogue of Microorganisms (GCM) 10K type strain sequencing project: providing services to taxonomists for standard genome sequencing and annotation.</title>
        <authorList>
            <consortium name="The Broad Institute Genomics Platform"/>
            <consortium name="The Broad Institute Genome Sequencing Center for Infectious Disease"/>
            <person name="Wu L."/>
            <person name="Ma J."/>
        </authorList>
    </citation>
    <scope>NUCLEOTIDE SEQUENCE [LARGE SCALE GENOMIC DNA]</scope>
    <source>
        <strain evidence="3">JCM 18127</strain>
    </source>
</reference>
<evidence type="ECO:0008006" key="4">
    <source>
        <dbReference type="Google" id="ProtNLM"/>
    </source>
</evidence>
<comment type="caution">
    <text evidence="2">The sequence shown here is derived from an EMBL/GenBank/DDBJ whole genome shotgun (WGS) entry which is preliminary data.</text>
</comment>
<protein>
    <recommendedName>
        <fullName evidence="4">DUF559 domain-containing protein</fullName>
    </recommendedName>
</protein>
<dbReference type="EMBL" id="BAABIM010000002">
    <property type="protein sequence ID" value="GAA4684557.1"/>
    <property type="molecule type" value="Genomic_DNA"/>
</dbReference>
<feature type="region of interest" description="Disordered" evidence="1">
    <location>
        <begin position="271"/>
        <end position="290"/>
    </location>
</feature>
<sequence length="290" mass="31967">MDLAQLLADQDGVVCRRQVLASGGVDHDVRRRLRRREWAQVHTGVYVHHTGPLTWRQLHVLLPAQRRVDPVLGVRAVRRIAYEQVVHPSRRPRTVTVEHAALTVAVAARTVDAAVAALADVCQSRLTTPERLRRHLESQSRVARRGLLTAVLDDVSVGAWSALERRYLAQVERAHGLPGADRQRRVRPCGSAAYRDVDYRARQVVVELDGRLAHGAPGQRWADLDRDLAALVGGDITLRVGWAQVLQPCRLAGTVGRVLAARGWTGRAHACSRRCPAGGSPSPGDRDPPR</sequence>
<proteinExistence type="predicted"/>